<dbReference type="FunFam" id="3.40.190.10:FF:000005">
    <property type="entry name" value="Porphobilinogen deaminase"/>
    <property type="match status" value="1"/>
</dbReference>
<dbReference type="GO" id="GO:0005737">
    <property type="term" value="C:cytoplasm"/>
    <property type="evidence" value="ECO:0007669"/>
    <property type="project" value="UniProtKB-UniRule"/>
</dbReference>
<dbReference type="SUPFAM" id="SSF54782">
    <property type="entry name" value="Porphobilinogen deaminase (hydroxymethylbilane synthase), C-terminal domain"/>
    <property type="match status" value="1"/>
</dbReference>
<protein>
    <recommendedName>
        <fullName evidence="5 9">Hydroxymethylbilane synthase</fullName>
        <ecNumber evidence="5 9">2.5.1.61</ecNumber>
    </recommendedName>
</protein>
<dbReference type="InterPro" id="IPR000860">
    <property type="entry name" value="HemC"/>
</dbReference>
<dbReference type="RefSeq" id="WP_148811571.1">
    <property type="nucleotide sequence ID" value="NZ_VSZI01000001.1"/>
</dbReference>
<dbReference type="InterPro" id="IPR022418">
    <property type="entry name" value="Porphobilinogen_deaminase_C"/>
</dbReference>
<evidence type="ECO:0000256" key="1">
    <source>
        <dbReference type="ARBA" id="ARBA00001916"/>
    </source>
</evidence>
<feature type="domain" description="Porphobilinogen deaminase N-terminal" evidence="10">
    <location>
        <begin position="8"/>
        <end position="210"/>
    </location>
</feature>
<dbReference type="InterPro" id="IPR036803">
    <property type="entry name" value="Porphobilinogen_deaminase_C_sf"/>
</dbReference>
<dbReference type="InterPro" id="IPR022419">
    <property type="entry name" value="Porphobilin_deaminase_cofac_BS"/>
</dbReference>
<dbReference type="Pfam" id="PF03900">
    <property type="entry name" value="Porphobil_deamC"/>
    <property type="match status" value="1"/>
</dbReference>
<evidence type="ECO:0000256" key="6">
    <source>
        <dbReference type="ARBA" id="ARBA00022679"/>
    </source>
</evidence>
<comment type="subunit">
    <text evidence="4">Monomer.</text>
</comment>
<accession>A0A5D4FX65</accession>
<evidence type="ECO:0000256" key="5">
    <source>
        <dbReference type="ARBA" id="ARBA00012655"/>
    </source>
</evidence>
<dbReference type="NCBIfam" id="TIGR00212">
    <property type="entry name" value="hemC"/>
    <property type="match status" value="1"/>
</dbReference>
<feature type="domain" description="Porphobilinogen deaminase C-terminal" evidence="11">
    <location>
        <begin position="224"/>
        <end position="298"/>
    </location>
</feature>
<dbReference type="AlphaFoldDB" id="A0A5D4FX65"/>
<proteinExistence type="inferred from homology"/>
<dbReference type="Gene3D" id="3.40.190.10">
    <property type="entry name" value="Periplasmic binding protein-like II"/>
    <property type="match status" value="2"/>
</dbReference>
<dbReference type="Gene3D" id="3.30.160.40">
    <property type="entry name" value="Porphobilinogen deaminase, C-terminal domain"/>
    <property type="match status" value="1"/>
</dbReference>
<evidence type="ECO:0000313" key="12">
    <source>
        <dbReference type="EMBL" id="TYR19879.1"/>
    </source>
</evidence>
<evidence type="ECO:0000259" key="10">
    <source>
        <dbReference type="Pfam" id="PF01379"/>
    </source>
</evidence>
<comment type="caution">
    <text evidence="12">The sequence shown here is derived from an EMBL/GenBank/DDBJ whole genome shotgun (WGS) entry which is preliminary data.</text>
</comment>
<dbReference type="PROSITE" id="PS00533">
    <property type="entry name" value="PORPHOBILINOGEN_DEAM"/>
    <property type="match status" value="1"/>
</dbReference>
<comment type="function">
    <text evidence="2">Tetrapolymerization of the monopyrrole PBG into the hydroxymethylbilane pre-uroporphyrinogen in several discrete steps.</text>
</comment>
<keyword evidence="7" id="KW-0627">Porphyrin biosynthesis</keyword>
<evidence type="ECO:0000259" key="11">
    <source>
        <dbReference type="Pfam" id="PF03900"/>
    </source>
</evidence>
<keyword evidence="6 12" id="KW-0808">Transferase</keyword>
<comment type="catalytic activity">
    <reaction evidence="8">
        <text>4 porphobilinogen + H2O = hydroxymethylbilane + 4 NH4(+)</text>
        <dbReference type="Rhea" id="RHEA:13185"/>
        <dbReference type="ChEBI" id="CHEBI:15377"/>
        <dbReference type="ChEBI" id="CHEBI:28938"/>
        <dbReference type="ChEBI" id="CHEBI:57845"/>
        <dbReference type="ChEBI" id="CHEBI:58126"/>
        <dbReference type="EC" id="2.5.1.61"/>
    </reaction>
</comment>
<organism evidence="12 13">
    <name type="scientific">Corynebacterium urealyticum</name>
    <dbReference type="NCBI Taxonomy" id="43771"/>
    <lineage>
        <taxon>Bacteria</taxon>
        <taxon>Bacillati</taxon>
        <taxon>Actinomycetota</taxon>
        <taxon>Actinomycetes</taxon>
        <taxon>Mycobacteriales</taxon>
        <taxon>Corynebacteriaceae</taxon>
        <taxon>Corynebacterium</taxon>
    </lineage>
</organism>
<reference evidence="12 13" key="1">
    <citation type="submission" date="2019-08" db="EMBL/GenBank/DDBJ databases">
        <title>Draft genome of C. urealyticum strain VH4248.</title>
        <authorList>
            <person name="Navas J."/>
        </authorList>
    </citation>
    <scope>NUCLEOTIDE SEQUENCE [LARGE SCALE GENOMIC DNA]</scope>
    <source>
        <strain evidence="12 13">VH4248</strain>
    </source>
</reference>
<evidence type="ECO:0000313" key="13">
    <source>
        <dbReference type="Proteomes" id="UP000324726"/>
    </source>
</evidence>
<dbReference type="PRINTS" id="PR00151">
    <property type="entry name" value="PORPHBDMNASE"/>
</dbReference>
<dbReference type="SUPFAM" id="SSF53850">
    <property type="entry name" value="Periplasmic binding protein-like II"/>
    <property type="match status" value="1"/>
</dbReference>
<dbReference type="Pfam" id="PF01379">
    <property type="entry name" value="Porphobil_deam"/>
    <property type="match status" value="1"/>
</dbReference>
<dbReference type="PANTHER" id="PTHR11557">
    <property type="entry name" value="PORPHOBILINOGEN DEAMINASE"/>
    <property type="match status" value="1"/>
</dbReference>
<name>A0A5D4FX65_9CORY</name>
<evidence type="ECO:0000256" key="8">
    <source>
        <dbReference type="ARBA" id="ARBA00048169"/>
    </source>
</evidence>
<comment type="cofactor">
    <cofactor evidence="1">
        <name>dipyrromethane</name>
        <dbReference type="ChEBI" id="CHEBI:60342"/>
    </cofactor>
</comment>
<evidence type="ECO:0000256" key="3">
    <source>
        <dbReference type="ARBA" id="ARBA00005638"/>
    </source>
</evidence>
<dbReference type="EMBL" id="VSZI01000001">
    <property type="protein sequence ID" value="TYR19879.1"/>
    <property type="molecule type" value="Genomic_DNA"/>
</dbReference>
<dbReference type="PANTHER" id="PTHR11557:SF0">
    <property type="entry name" value="PORPHOBILINOGEN DEAMINASE"/>
    <property type="match status" value="1"/>
</dbReference>
<dbReference type="InterPro" id="IPR022417">
    <property type="entry name" value="Porphobilin_deaminase_N"/>
</dbReference>
<evidence type="ECO:0000256" key="9">
    <source>
        <dbReference type="NCBIfam" id="TIGR00212"/>
    </source>
</evidence>
<gene>
    <name evidence="12" type="primary">hemC</name>
    <name evidence="12" type="ORF">FYJ87_02460</name>
</gene>
<evidence type="ECO:0000256" key="2">
    <source>
        <dbReference type="ARBA" id="ARBA00002869"/>
    </source>
</evidence>
<sequence length="316" mass="33527">MTDNRRLLVGTRGSTLATTQAGHVRQGMADAGYEAELHIVHTPGDASQASQIPVAKVGVGVFTETLRTALDERECDVAVHSFKDLPTAPDARFRAVVPERVDSREVLISVDNKKLMELPEGAKVGTSAPRRVSQLRALRPDLEILPLRGNIGTRMGRVGDDLDAVILARAGLERVGWLDKAAESIDPELILPAPAQGALCVEVRADDEEAWNSVAAQNHIPSYACVVGERTVLSTLEAGCSAPVAAHATLNDEQNQLTVTGGVFAIDGSRKLLETRTVDIDLAGDWRAAAADVGAQIGRILLDAGAAELVAEARES</sequence>
<dbReference type="GO" id="GO:0006783">
    <property type="term" value="P:heme biosynthetic process"/>
    <property type="evidence" value="ECO:0007669"/>
    <property type="project" value="TreeGrafter"/>
</dbReference>
<evidence type="ECO:0000256" key="4">
    <source>
        <dbReference type="ARBA" id="ARBA00011245"/>
    </source>
</evidence>
<dbReference type="GO" id="GO:0004418">
    <property type="term" value="F:hydroxymethylbilane synthase activity"/>
    <property type="evidence" value="ECO:0007669"/>
    <property type="project" value="UniProtKB-UniRule"/>
</dbReference>
<dbReference type="PIRSF" id="PIRSF001438">
    <property type="entry name" value="4pyrrol_synth_OHMeBilane_synth"/>
    <property type="match status" value="1"/>
</dbReference>
<dbReference type="EC" id="2.5.1.61" evidence="5 9"/>
<evidence type="ECO:0000256" key="7">
    <source>
        <dbReference type="ARBA" id="ARBA00023244"/>
    </source>
</evidence>
<comment type="similarity">
    <text evidence="3">Belongs to the HMBS family.</text>
</comment>
<dbReference type="Proteomes" id="UP000324726">
    <property type="component" value="Unassembled WGS sequence"/>
</dbReference>